<dbReference type="Proteomes" id="UP000298138">
    <property type="component" value="Unassembled WGS sequence"/>
</dbReference>
<feature type="compositionally biased region" description="Low complexity" evidence="1">
    <location>
        <begin position="9"/>
        <end position="23"/>
    </location>
</feature>
<organism evidence="3 4">
    <name type="scientific">Ascodesmis nigricans</name>
    <dbReference type="NCBI Taxonomy" id="341454"/>
    <lineage>
        <taxon>Eukaryota</taxon>
        <taxon>Fungi</taxon>
        <taxon>Dikarya</taxon>
        <taxon>Ascomycota</taxon>
        <taxon>Pezizomycotina</taxon>
        <taxon>Pezizomycetes</taxon>
        <taxon>Pezizales</taxon>
        <taxon>Ascodesmidaceae</taxon>
        <taxon>Ascodesmis</taxon>
    </lineage>
</organism>
<evidence type="ECO:0000256" key="1">
    <source>
        <dbReference type="SAM" id="MobiDB-lite"/>
    </source>
</evidence>
<keyword evidence="2" id="KW-1133">Transmembrane helix</keyword>
<proteinExistence type="predicted"/>
<dbReference type="AlphaFoldDB" id="A0A4S2MSH5"/>
<accession>A0A4S2MSH5</accession>
<protein>
    <submittedName>
        <fullName evidence="3">Uncharacterized protein</fullName>
    </submittedName>
</protein>
<gene>
    <name evidence="3" type="ORF">EX30DRAFT_365780</name>
</gene>
<keyword evidence="2" id="KW-0472">Membrane</keyword>
<evidence type="ECO:0000313" key="4">
    <source>
        <dbReference type="Proteomes" id="UP000298138"/>
    </source>
</evidence>
<feature type="region of interest" description="Disordered" evidence="1">
    <location>
        <begin position="272"/>
        <end position="291"/>
    </location>
</feature>
<feature type="region of interest" description="Disordered" evidence="1">
    <location>
        <begin position="1"/>
        <end position="58"/>
    </location>
</feature>
<dbReference type="EMBL" id="ML220138">
    <property type="protein sequence ID" value="TGZ78787.1"/>
    <property type="molecule type" value="Genomic_DNA"/>
</dbReference>
<keyword evidence="4" id="KW-1185">Reference proteome</keyword>
<sequence>MRTPSTEGSSPSNLPRTSSRLPRSRPPCLTPTTPASPPRFHTRRRTMDASLSGHSDSSPDRFLELGFGEVTPLSLNTFADISDWLNLRHHQHTSEPLVSWNPSSVSPVSRSVSPISRPVSRLSMLSAVSSMHGYKVEFGIHGGDEHDGVGGAWEAEKTCPMEERLPVRYVKARNERMALGFTGRRRDGGGKLNDVEVKVIENNARRARVTCHSGGRGVRRGKHRGEVDAHVPVPEAEVVAGELFIMALQQTKPTRIRDERLPLQTRRQIPNDYSWRGNTYTPDPLPTSDEIELPTLQRPSRARREYHDWYRNDDTLGLHNNHDSAVGRYARGGGSGIYPNLAAVIPEGPMNDQIWTNTDAELYPQDQHLPPRRVRQNRKDYSYWHSPESERLPELELHNTNTKQSKEARVGNDTGAGPSEITAPRKQRNEAAEFGLGHLSRSLSQQRKPVVNSREYQRTREGSPGRGWAASLNNLYRPPRPQDTLELTVLNEAATREEVVRKEPLSDNKLDHDVEAQLSRDHTEGRWKRMWARLKQSKAVVDTELFCMSHLEGWRFWAFLGLLVLMFVLVVCIPVAFSRLRRESW</sequence>
<feature type="transmembrane region" description="Helical" evidence="2">
    <location>
        <begin position="556"/>
        <end position="577"/>
    </location>
</feature>
<keyword evidence="2" id="KW-0812">Transmembrane</keyword>
<reference evidence="3 4" key="1">
    <citation type="submission" date="2019-04" db="EMBL/GenBank/DDBJ databases">
        <title>Comparative genomics and transcriptomics to analyze fruiting body development in filamentous ascomycetes.</title>
        <authorList>
            <consortium name="DOE Joint Genome Institute"/>
            <person name="Lutkenhaus R."/>
            <person name="Traeger S."/>
            <person name="Breuer J."/>
            <person name="Kuo A."/>
            <person name="Lipzen A."/>
            <person name="Pangilinan J."/>
            <person name="Dilworth D."/>
            <person name="Sandor L."/>
            <person name="Poggeler S."/>
            <person name="Barry K."/>
            <person name="Grigoriev I.V."/>
            <person name="Nowrousian M."/>
        </authorList>
    </citation>
    <scope>NUCLEOTIDE SEQUENCE [LARGE SCALE GENOMIC DNA]</scope>
    <source>
        <strain evidence="3 4">CBS 389.68</strain>
    </source>
</reference>
<evidence type="ECO:0000313" key="3">
    <source>
        <dbReference type="EMBL" id="TGZ78787.1"/>
    </source>
</evidence>
<evidence type="ECO:0000256" key="2">
    <source>
        <dbReference type="SAM" id="Phobius"/>
    </source>
</evidence>
<feature type="compositionally biased region" description="Pro residues" evidence="1">
    <location>
        <begin position="24"/>
        <end position="37"/>
    </location>
</feature>
<name>A0A4S2MSH5_9PEZI</name>
<feature type="region of interest" description="Disordered" evidence="1">
    <location>
        <begin position="401"/>
        <end position="471"/>
    </location>
</feature>
<dbReference type="InParanoid" id="A0A4S2MSH5"/>